<organism evidence="1">
    <name type="scientific">Loa loa</name>
    <name type="common">Eye worm</name>
    <name type="synonym">Filaria loa</name>
    <dbReference type="NCBI Taxonomy" id="7209"/>
    <lineage>
        <taxon>Eukaryota</taxon>
        <taxon>Metazoa</taxon>
        <taxon>Ecdysozoa</taxon>
        <taxon>Nematoda</taxon>
        <taxon>Chromadorea</taxon>
        <taxon>Rhabditida</taxon>
        <taxon>Spirurina</taxon>
        <taxon>Spiruromorpha</taxon>
        <taxon>Filarioidea</taxon>
        <taxon>Onchocercidae</taxon>
        <taxon>Loa</taxon>
    </lineage>
</organism>
<protein>
    <submittedName>
        <fullName evidence="1">Uncharacterized protein</fullName>
    </submittedName>
</protein>
<dbReference type="RefSeq" id="XP_003139253.1">
    <property type="nucleotide sequence ID" value="XM_003139205.1"/>
</dbReference>
<dbReference type="KEGG" id="loa:LOAG_03668"/>
<name>A0A1S0U3T1_LOALO</name>
<gene>
    <name evidence="1" type="ORF">LOAG_03668</name>
</gene>
<dbReference type="InParanoid" id="A0A1S0U3T1"/>
<dbReference type="EMBL" id="JH712074">
    <property type="protein sequence ID" value="EFO24824.1"/>
    <property type="molecule type" value="Genomic_DNA"/>
</dbReference>
<evidence type="ECO:0000313" key="1">
    <source>
        <dbReference type="EMBL" id="EFO24824.1"/>
    </source>
</evidence>
<reference evidence="1" key="1">
    <citation type="submission" date="2012-04" db="EMBL/GenBank/DDBJ databases">
        <title>The Genome Sequence of Loa loa.</title>
        <authorList>
            <consortium name="The Broad Institute Genome Sequencing Platform"/>
            <consortium name="Broad Institute Genome Sequencing Center for Infectious Disease"/>
            <person name="Nutman T.B."/>
            <person name="Fink D.L."/>
            <person name="Russ C."/>
            <person name="Young S."/>
            <person name="Zeng Q."/>
            <person name="Gargeya S."/>
            <person name="Alvarado L."/>
            <person name="Berlin A."/>
            <person name="Chapman S.B."/>
            <person name="Chen Z."/>
            <person name="Freedman E."/>
            <person name="Gellesch M."/>
            <person name="Goldberg J."/>
            <person name="Griggs A."/>
            <person name="Gujja S."/>
            <person name="Heilman E.R."/>
            <person name="Heiman D."/>
            <person name="Howarth C."/>
            <person name="Mehta T."/>
            <person name="Neiman D."/>
            <person name="Pearson M."/>
            <person name="Roberts A."/>
            <person name="Saif S."/>
            <person name="Shea T."/>
            <person name="Shenoy N."/>
            <person name="Sisk P."/>
            <person name="Stolte C."/>
            <person name="Sykes S."/>
            <person name="White J."/>
            <person name="Yandava C."/>
            <person name="Haas B."/>
            <person name="Henn M.R."/>
            <person name="Nusbaum C."/>
            <person name="Birren B."/>
        </authorList>
    </citation>
    <scope>NUCLEOTIDE SEQUENCE [LARGE SCALE GENOMIC DNA]</scope>
</reference>
<proteinExistence type="predicted"/>
<dbReference type="GeneID" id="9941056"/>
<dbReference type="AlphaFoldDB" id="A0A1S0U3T1"/>
<accession>A0A1S0U3T1</accession>
<sequence length="121" mass="13668">MAGSARLMAIIRGEIVGAKITGINGTETTIIITRVGDRGINSGWNRWSDNHGHHIRPSANKGPYFVCDYKFISGPNENDEGNNRLDYNHFHSNEQYNNRKNEANNLPVKKSSKEMSLLIRR</sequence>
<dbReference type="CTD" id="9941056"/>